<proteinExistence type="inferred from homology"/>
<dbReference type="AlphaFoldDB" id="A0A6J8BAK0"/>
<comment type="subcellular location">
    <subcellularLocation>
        <location evidence="1">Endoplasmic reticulum membrane</location>
        <topology evidence="1">Multi-pass membrane protein</topology>
    </subcellularLocation>
</comment>
<accession>A0A6J8BAK0</accession>
<evidence type="ECO:0000256" key="5">
    <source>
        <dbReference type="ARBA" id="ARBA00022989"/>
    </source>
</evidence>
<feature type="transmembrane region" description="Helical" evidence="7">
    <location>
        <begin position="41"/>
        <end position="64"/>
    </location>
</feature>
<dbReference type="Proteomes" id="UP000507470">
    <property type="component" value="Unassembled WGS sequence"/>
</dbReference>
<organism evidence="8 9">
    <name type="scientific">Mytilus coruscus</name>
    <name type="common">Sea mussel</name>
    <dbReference type="NCBI Taxonomy" id="42192"/>
    <lineage>
        <taxon>Eukaryota</taxon>
        <taxon>Metazoa</taxon>
        <taxon>Spiralia</taxon>
        <taxon>Lophotrochozoa</taxon>
        <taxon>Mollusca</taxon>
        <taxon>Bivalvia</taxon>
        <taxon>Autobranchia</taxon>
        <taxon>Pteriomorphia</taxon>
        <taxon>Mytilida</taxon>
        <taxon>Mytiloidea</taxon>
        <taxon>Mytilidae</taxon>
        <taxon>Mytilinae</taxon>
        <taxon>Mytilus</taxon>
    </lineage>
</organism>
<evidence type="ECO:0000313" key="8">
    <source>
        <dbReference type="EMBL" id="CAC5379659.1"/>
    </source>
</evidence>
<dbReference type="OrthoDB" id="8914197at2759"/>
<dbReference type="GO" id="GO:0005789">
    <property type="term" value="C:endoplasmic reticulum membrane"/>
    <property type="evidence" value="ECO:0007669"/>
    <property type="project" value="UniProtKB-SubCell"/>
</dbReference>
<evidence type="ECO:0000256" key="6">
    <source>
        <dbReference type="ARBA" id="ARBA00023136"/>
    </source>
</evidence>
<gene>
    <name evidence="8" type="ORF">MCOR_15700</name>
</gene>
<keyword evidence="4" id="KW-0256">Endoplasmic reticulum</keyword>
<dbReference type="EMBL" id="CACVKT020002746">
    <property type="protein sequence ID" value="CAC5379659.1"/>
    <property type="molecule type" value="Genomic_DNA"/>
</dbReference>
<dbReference type="PANTHER" id="PTHR20955:SF1">
    <property type="entry name" value="PROTEIN JAGUNAL HOMOLOG 1"/>
    <property type="match status" value="1"/>
</dbReference>
<dbReference type="GO" id="GO:0007029">
    <property type="term" value="P:endoplasmic reticulum organization"/>
    <property type="evidence" value="ECO:0007669"/>
    <property type="project" value="InterPro"/>
</dbReference>
<name>A0A6J8BAK0_MYTCO</name>
<dbReference type="InterPro" id="IPR009787">
    <property type="entry name" value="Jagunal"/>
</dbReference>
<evidence type="ECO:0000313" key="9">
    <source>
        <dbReference type="Proteomes" id="UP000507470"/>
    </source>
</evidence>
<feature type="transmembrane region" description="Helical" evidence="7">
    <location>
        <begin position="84"/>
        <end position="100"/>
    </location>
</feature>
<reference evidence="8 9" key="1">
    <citation type="submission" date="2020-06" db="EMBL/GenBank/DDBJ databases">
        <authorList>
            <person name="Li R."/>
            <person name="Bekaert M."/>
        </authorList>
    </citation>
    <scope>NUCLEOTIDE SEQUENCE [LARGE SCALE GENOMIC DNA]</scope>
    <source>
        <strain evidence="9">wild</strain>
    </source>
</reference>
<sequence>MASKYGSRPTGTDGSDFWHRESVAYRHKMSSINKARLKMDLVLQIVLCVLMTVRILPALVSLVGVGPVKQLRKWDLPAPRPWEYMWSVSIIAAVLGLRSIPKNEGFLLKQYMIGTVVFGLLPIIYGIVDQIDDLYAYLNEKRWNAQIFGYPAVIIWFMFLTAAIQLHGFGLYFSLQLLKSWKVNRTDKKLR</sequence>
<dbReference type="Pfam" id="PF07086">
    <property type="entry name" value="Jagunal"/>
    <property type="match status" value="1"/>
</dbReference>
<comment type="similarity">
    <text evidence="2">Belongs to the jagunal family.</text>
</comment>
<evidence type="ECO:0000256" key="2">
    <source>
        <dbReference type="ARBA" id="ARBA00008462"/>
    </source>
</evidence>
<evidence type="ECO:0000256" key="3">
    <source>
        <dbReference type="ARBA" id="ARBA00022692"/>
    </source>
</evidence>
<keyword evidence="9" id="KW-1185">Reference proteome</keyword>
<protein>
    <recommendedName>
        <fullName evidence="10">Protein jagunal</fullName>
    </recommendedName>
</protein>
<dbReference type="GO" id="GO:0016192">
    <property type="term" value="P:vesicle-mediated transport"/>
    <property type="evidence" value="ECO:0007669"/>
    <property type="project" value="TreeGrafter"/>
</dbReference>
<evidence type="ECO:0000256" key="4">
    <source>
        <dbReference type="ARBA" id="ARBA00022824"/>
    </source>
</evidence>
<feature type="transmembrane region" description="Helical" evidence="7">
    <location>
        <begin position="148"/>
        <end position="175"/>
    </location>
</feature>
<evidence type="ECO:0000256" key="7">
    <source>
        <dbReference type="SAM" id="Phobius"/>
    </source>
</evidence>
<evidence type="ECO:0000256" key="1">
    <source>
        <dbReference type="ARBA" id="ARBA00004477"/>
    </source>
</evidence>
<keyword evidence="3 7" id="KW-0812">Transmembrane</keyword>
<keyword evidence="5 7" id="KW-1133">Transmembrane helix</keyword>
<dbReference type="PANTHER" id="PTHR20955">
    <property type="entry name" value="PROTEIN JAGUNAL HOMOLOG 1"/>
    <property type="match status" value="1"/>
</dbReference>
<evidence type="ECO:0008006" key="10">
    <source>
        <dbReference type="Google" id="ProtNLM"/>
    </source>
</evidence>
<keyword evidence="6 7" id="KW-0472">Membrane</keyword>
<feature type="transmembrane region" description="Helical" evidence="7">
    <location>
        <begin position="112"/>
        <end position="128"/>
    </location>
</feature>